<dbReference type="RefSeq" id="WP_083603443.1">
    <property type="nucleotide sequence ID" value="NZ_CP014332.1"/>
</dbReference>
<organism evidence="1 2">
    <name type="scientific">Weissella jogaejeotgali</name>
    <dbReference type="NCBI Taxonomy" id="1631871"/>
    <lineage>
        <taxon>Bacteria</taxon>
        <taxon>Bacillati</taxon>
        <taxon>Bacillota</taxon>
        <taxon>Bacilli</taxon>
        <taxon>Lactobacillales</taxon>
        <taxon>Lactobacillaceae</taxon>
        <taxon>Weissella</taxon>
    </lineage>
</organism>
<proteinExistence type="predicted"/>
<gene>
    <name evidence="1" type="ORF">FOL01_1024</name>
</gene>
<dbReference type="AlphaFoldDB" id="A0A1L6RBI6"/>
<accession>A0A1L6RBI6</accession>
<dbReference type="STRING" id="1631871.FOL01_1024"/>
<dbReference type="Proteomes" id="UP000185473">
    <property type="component" value="Chromosome"/>
</dbReference>
<keyword evidence="1" id="KW-0804">Transcription</keyword>
<sequence length="130" mass="15288">MMNQDEELQAQLKRAAHFFKHDYQDRGMVKWQGFFLSDHTADVASYSNNRAKNIARQDQQEMTQEAIGRYLMKAFDQHFPVTLQLRNHNDEGVVSPFYHGKVLGFQDDDVILSGHQRRFPMCDILYVARH</sequence>
<keyword evidence="1" id="KW-0240">DNA-directed RNA polymerase</keyword>
<reference evidence="1 2" key="1">
    <citation type="submission" date="2016-02" db="EMBL/GenBank/DDBJ databases">
        <title>Complete Genome Sequence of Weissella jogaejeotgali FOL01.</title>
        <authorList>
            <person name="Lee J.-H."/>
            <person name="Ku H.-J."/>
        </authorList>
    </citation>
    <scope>NUCLEOTIDE SEQUENCE [LARGE SCALE GENOMIC DNA]</scope>
    <source>
        <strain evidence="1 2">FOL01</strain>
    </source>
</reference>
<name>A0A1L6RBI6_9LACO</name>
<evidence type="ECO:0000313" key="1">
    <source>
        <dbReference type="EMBL" id="APS41883.1"/>
    </source>
</evidence>
<keyword evidence="2" id="KW-1185">Reference proteome</keyword>
<dbReference type="OrthoDB" id="1644322at2"/>
<evidence type="ECO:0000313" key="2">
    <source>
        <dbReference type="Proteomes" id="UP000185473"/>
    </source>
</evidence>
<dbReference type="EMBL" id="CP014332">
    <property type="protein sequence ID" value="APS41883.1"/>
    <property type="molecule type" value="Genomic_DNA"/>
</dbReference>
<dbReference type="GO" id="GO:0000428">
    <property type="term" value="C:DNA-directed RNA polymerase complex"/>
    <property type="evidence" value="ECO:0007669"/>
    <property type="project" value="UniProtKB-KW"/>
</dbReference>
<dbReference type="KEGG" id="wjo:FOL01_1024"/>
<protein>
    <submittedName>
        <fullName evidence="1">DNA-directed RNA polymerase beta subunit</fullName>
    </submittedName>
</protein>